<proteinExistence type="predicted"/>
<keyword evidence="2" id="KW-1185">Reference proteome</keyword>
<gene>
    <name evidence="1" type="ORF">BpHYR1_013336</name>
</gene>
<sequence length="246" mass="27595">MRDKRDTARLTHALYSSGLRLTKMSMRLDAAVTTPRCWSLSRWMMRVVHSPVGIMSGAVLINFRRHRAALCFTLSSVSPDTSSLGMSWANASAISLLPMLDMHCSASVVFDVLDDESHQVAFVVQNHRYEQVADLLFGVLVRHQQVDCFLVAKVDVVAQQKYEQQLAHPSSVLSPLNLVRMLASSLLIRFISASRLLQLRMSDMNTLRPRIPSPLTGGVILIVVGKFALEKIAGYKWNKKLAKNRY</sequence>
<organism evidence="1 2">
    <name type="scientific">Brachionus plicatilis</name>
    <name type="common">Marine rotifer</name>
    <name type="synonym">Brachionus muelleri</name>
    <dbReference type="NCBI Taxonomy" id="10195"/>
    <lineage>
        <taxon>Eukaryota</taxon>
        <taxon>Metazoa</taxon>
        <taxon>Spiralia</taxon>
        <taxon>Gnathifera</taxon>
        <taxon>Rotifera</taxon>
        <taxon>Eurotatoria</taxon>
        <taxon>Monogononta</taxon>
        <taxon>Pseudotrocha</taxon>
        <taxon>Ploima</taxon>
        <taxon>Brachionidae</taxon>
        <taxon>Brachionus</taxon>
    </lineage>
</organism>
<protein>
    <submittedName>
        <fullName evidence="1">Uncharacterized protein</fullName>
    </submittedName>
</protein>
<comment type="caution">
    <text evidence="1">The sequence shown here is derived from an EMBL/GenBank/DDBJ whole genome shotgun (WGS) entry which is preliminary data.</text>
</comment>
<name>A0A3M7QW74_BRAPC</name>
<reference evidence="1 2" key="1">
    <citation type="journal article" date="2018" name="Sci. Rep.">
        <title>Genomic signatures of local adaptation to the degree of environmental predictability in rotifers.</title>
        <authorList>
            <person name="Franch-Gras L."/>
            <person name="Hahn C."/>
            <person name="Garcia-Roger E.M."/>
            <person name="Carmona M.J."/>
            <person name="Serra M."/>
            <person name="Gomez A."/>
        </authorList>
    </citation>
    <scope>NUCLEOTIDE SEQUENCE [LARGE SCALE GENOMIC DNA]</scope>
    <source>
        <strain evidence="1">HYR1</strain>
    </source>
</reference>
<evidence type="ECO:0000313" key="2">
    <source>
        <dbReference type="Proteomes" id="UP000276133"/>
    </source>
</evidence>
<evidence type="ECO:0000313" key="1">
    <source>
        <dbReference type="EMBL" id="RNA15637.1"/>
    </source>
</evidence>
<dbReference type="EMBL" id="REGN01004916">
    <property type="protein sequence ID" value="RNA15637.1"/>
    <property type="molecule type" value="Genomic_DNA"/>
</dbReference>
<dbReference type="Proteomes" id="UP000276133">
    <property type="component" value="Unassembled WGS sequence"/>
</dbReference>
<accession>A0A3M7QW74</accession>
<dbReference type="AlphaFoldDB" id="A0A3M7QW74"/>